<keyword evidence="2" id="KW-0805">Transcription regulation</keyword>
<comment type="subcellular location">
    <subcellularLocation>
        <location evidence="1">Nucleus</location>
    </subcellularLocation>
</comment>
<feature type="domain" description="BHLH" evidence="6">
    <location>
        <begin position="360"/>
        <end position="409"/>
    </location>
</feature>
<evidence type="ECO:0000259" key="6">
    <source>
        <dbReference type="PROSITE" id="PS50888"/>
    </source>
</evidence>
<evidence type="ECO:0000313" key="8">
    <source>
        <dbReference type="Proteomes" id="UP000026915"/>
    </source>
</evidence>
<evidence type="ECO:0000256" key="5">
    <source>
        <dbReference type="SAM" id="MobiDB-lite"/>
    </source>
</evidence>
<dbReference type="PANTHER" id="PTHR36066:SF2">
    <property type="entry name" value="TRANSCRIPTION FACTOR BHLH145"/>
    <property type="match status" value="1"/>
</dbReference>
<dbReference type="CDD" id="cd18917">
    <property type="entry name" value="bHLH_AtSAC51_like"/>
    <property type="match status" value="1"/>
</dbReference>
<dbReference type="Gramene" id="EOY15400">
    <property type="protein sequence ID" value="EOY15400"/>
    <property type="gene ID" value="TCM_034475"/>
</dbReference>
<dbReference type="InterPro" id="IPR011598">
    <property type="entry name" value="bHLH_dom"/>
</dbReference>
<evidence type="ECO:0000256" key="1">
    <source>
        <dbReference type="ARBA" id="ARBA00004123"/>
    </source>
</evidence>
<reference evidence="7 8" key="1">
    <citation type="journal article" date="2013" name="Genome Biol.">
        <title>The genome sequence of the most widely cultivated cacao type and its use to identify candidate genes regulating pod color.</title>
        <authorList>
            <person name="Motamayor J.C."/>
            <person name="Mockaitis K."/>
            <person name="Schmutz J."/>
            <person name="Haiminen N."/>
            <person name="Iii D.L."/>
            <person name="Cornejo O."/>
            <person name="Findley S.D."/>
            <person name="Zheng P."/>
            <person name="Utro F."/>
            <person name="Royaert S."/>
            <person name="Saski C."/>
            <person name="Jenkins J."/>
            <person name="Podicheti R."/>
            <person name="Zhao M."/>
            <person name="Scheffler B.E."/>
            <person name="Stack J.C."/>
            <person name="Feltus F.A."/>
            <person name="Mustiga G.M."/>
            <person name="Amores F."/>
            <person name="Phillips W."/>
            <person name="Marelli J.P."/>
            <person name="May G.D."/>
            <person name="Shapiro H."/>
            <person name="Ma J."/>
            <person name="Bustamante C.D."/>
            <person name="Schnell R.J."/>
            <person name="Main D."/>
            <person name="Gilbert D."/>
            <person name="Parida L."/>
            <person name="Kuhn D.N."/>
        </authorList>
    </citation>
    <scope>NUCLEOTIDE SEQUENCE [LARGE SCALE GENOMIC DNA]</scope>
    <source>
        <strain evidence="8">cv. Matina 1-6</strain>
    </source>
</reference>
<dbReference type="SUPFAM" id="SSF47459">
    <property type="entry name" value="HLH, helix-loop-helix DNA-binding domain"/>
    <property type="match status" value="1"/>
</dbReference>
<protein>
    <submittedName>
        <fullName evidence="7">Transcription factor, putative isoform 1</fullName>
    </submittedName>
</protein>
<dbReference type="AlphaFoldDB" id="A0A061FDJ7"/>
<dbReference type="Pfam" id="PF23173">
    <property type="entry name" value="bHLH_SAC51"/>
    <property type="match status" value="1"/>
</dbReference>
<evidence type="ECO:0000313" key="7">
    <source>
        <dbReference type="EMBL" id="EOY15400.1"/>
    </source>
</evidence>
<keyword evidence="8" id="KW-1185">Reference proteome</keyword>
<dbReference type="PANTHER" id="PTHR36066">
    <property type="entry name" value="TRANSCRIPTION FACTOR BHLH145"/>
    <property type="match status" value="1"/>
</dbReference>
<dbReference type="GO" id="GO:0005634">
    <property type="term" value="C:nucleus"/>
    <property type="evidence" value="ECO:0007669"/>
    <property type="project" value="UniProtKB-SubCell"/>
</dbReference>
<dbReference type="Gene3D" id="4.10.280.10">
    <property type="entry name" value="Helix-loop-helix DNA-binding domain"/>
    <property type="match status" value="1"/>
</dbReference>
<name>A0A061FDJ7_THECC</name>
<proteinExistence type="predicted"/>
<accession>A0A061FDJ7</accession>
<dbReference type="STRING" id="3641.A0A061FDJ7"/>
<dbReference type="InParanoid" id="A0A061FDJ7"/>
<evidence type="ECO:0000256" key="2">
    <source>
        <dbReference type="ARBA" id="ARBA00023015"/>
    </source>
</evidence>
<dbReference type="Proteomes" id="UP000026915">
    <property type="component" value="Chromosome 8"/>
</dbReference>
<dbReference type="InterPro" id="IPR037546">
    <property type="entry name" value="SAC51-like"/>
</dbReference>
<dbReference type="GO" id="GO:0046983">
    <property type="term" value="F:protein dimerization activity"/>
    <property type="evidence" value="ECO:0007669"/>
    <property type="project" value="InterPro"/>
</dbReference>
<dbReference type="PROSITE" id="PS50888">
    <property type="entry name" value="BHLH"/>
    <property type="match status" value="1"/>
</dbReference>
<keyword evidence="3" id="KW-0804">Transcription</keyword>
<keyword evidence="4" id="KW-0539">Nucleus</keyword>
<gene>
    <name evidence="7" type="ORF">TCM_034475</name>
</gene>
<dbReference type="EMBL" id="CM001886">
    <property type="protein sequence ID" value="EOY15400.1"/>
    <property type="molecule type" value="Genomic_DNA"/>
</dbReference>
<dbReference type="OMA" id="FYCLPRI"/>
<organism evidence="7 8">
    <name type="scientific">Theobroma cacao</name>
    <name type="common">Cacao</name>
    <name type="synonym">Cocoa</name>
    <dbReference type="NCBI Taxonomy" id="3641"/>
    <lineage>
        <taxon>Eukaryota</taxon>
        <taxon>Viridiplantae</taxon>
        <taxon>Streptophyta</taxon>
        <taxon>Embryophyta</taxon>
        <taxon>Tracheophyta</taxon>
        <taxon>Spermatophyta</taxon>
        <taxon>Magnoliopsida</taxon>
        <taxon>eudicotyledons</taxon>
        <taxon>Gunneridae</taxon>
        <taxon>Pentapetalae</taxon>
        <taxon>rosids</taxon>
        <taxon>malvids</taxon>
        <taxon>Malvales</taxon>
        <taxon>Malvaceae</taxon>
        <taxon>Byttnerioideae</taxon>
        <taxon>Theobroma</taxon>
    </lineage>
</organism>
<feature type="compositionally biased region" description="Polar residues" evidence="5">
    <location>
        <begin position="282"/>
        <end position="292"/>
    </location>
</feature>
<dbReference type="InterPro" id="IPR036638">
    <property type="entry name" value="HLH_DNA-bd_sf"/>
</dbReference>
<dbReference type="HOGENOM" id="CLU_053960_1_0_1"/>
<feature type="region of interest" description="Disordered" evidence="5">
    <location>
        <begin position="280"/>
        <end position="311"/>
    </location>
</feature>
<evidence type="ECO:0000256" key="3">
    <source>
        <dbReference type="ARBA" id="ARBA00023163"/>
    </source>
</evidence>
<dbReference type="eggNOG" id="ENOG502R77Z">
    <property type="taxonomic scope" value="Eukaryota"/>
</dbReference>
<evidence type="ECO:0000256" key="4">
    <source>
        <dbReference type="ARBA" id="ARBA00023242"/>
    </source>
</evidence>
<sequence>MVCQAASQTRFRALKYENGIAGSATIVVRVIACFQPLQDCQAEYFRHLLKPHSTSGDCSGWMGEGCGSWFPQQQFDWQSPNFNSLAAPHPLVQQNTNPRFINPGTNMVSTAGALPVHANPGLSHLRVGQVNEPHGWYYCLPHFRQVFAPASNTELKEQLPANPYEHHRENIVPKAGSGCAQKRFLVFDQSGDQTTMIFSSAFRTPIKCLTSWGPKSPGACNFNGEDPISKVNLNLQSGPISTDLFDDNGTDVQSEMHEDTEELNALLYSDDDNDFIEDEEVTSTGHSPSTMTAHDEQFEGGTEEVASSTGLTKKRKLIDRGNDYVPLLVDTASSINPNRCSEYEDDADSGCAFGQNLGSGDMDLSSCNKRMRKEKIRETVSALRSIIPGGEGKDAIVVLDEAIDYLKSLKLKAKAFGLSTL</sequence>